<dbReference type="AlphaFoldDB" id="A0A1I5IC89"/>
<protein>
    <submittedName>
        <fullName evidence="1">Uncharacterized protein</fullName>
    </submittedName>
</protein>
<evidence type="ECO:0000313" key="1">
    <source>
        <dbReference type="EMBL" id="SFO58185.1"/>
    </source>
</evidence>
<accession>A0A1I5IC89</accession>
<dbReference type="Proteomes" id="UP000183642">
    <property type="component" value="Unassembled WGS sequence"/>
</dbReference>
<name>A0A1I5IC89_9ACTN</name>
<dbReference type="EMBL" id="FOWE01000013">
    <property type="protein sequence ID" value="SFO58185.1"/>
    <property type="molecule type" value="Genomic_DNA"/>
</dbReference>
<sequence length="41" mass="4459">MDIGTEHEATIEGRTGAFSARKLDQLWDDLVDKGNATVTVP</sequence>
<gene>
    <name evidence="1" type="ORF">SAMN05660359_04493</name>
</gene>
<reference evidence="2" key="1">
    <citation type="submission" date="2016-10" db="EMBL/GenBank/DDBJ databases">
        <authorList>
            <person name="Varghese N."/>
            <person name="Submissions S."/>
        </authorList>
    </citation>
    <scope>NUCLEOTIDE SEQUENCE [LARGE SCALE GENOMIC DNA]</scope>
    <source>
        <strain evidence="2">DSM 43161</strain>
    </source>
</reference>
<keyword evidence="2" id="KW-1185">Reference proteome</keyword>
<proteinExistence type="predicted"/>
<organism evidence="1 2">
    <name type="scientific">Geodermatophilus obscurus</name>
    <dbReference type="NCBI Taxonomy" id="1861"/>
    <lineage>
        <taxon>Bacteria</taxon>
        <taxon>Bacillati</taxon>
        <taxon>Actinomycetota</taxon>
        <taxon>Actinomycetes</taxon>
        <taxon>Geodermatophilales</taxon>
        <taxon>Geodermatophilaceae</taxon>
        <taxon>Geodermatophilus</taxon>
    </lineage>
</organism>
<evidence type="ECO:0000313" key="2">
    <source>
        <dbReference type="Proteomes" id="UP000183642"/>
    </source>
</evidence>